<evidence type="ECO:0000313" key="6">
    <source>
        <dbReference type="Proteomes" id="UP001141806"/>
    </source>
</evidence>
<evidence type="ECO:0000256" key="4">
    <source>
        <dbReference type="ARBA" id="ARBA00022946"/>
    </source>
</evidence>
<dbReference type="Gene3D" id="3.10.450.40">
    <property type="match status" value="1"/>
</dbReference>
<dbReference type="AlphaFoldDB" id="A0A9Q0KB42"/>
<comment type="caution">
    <text evidence="5">The sequence shown here is derived from an EMBL/GenBank/DDBJ whole genome shotgun (WGS) entry which is preliminary data.</text>
</comment>
<keyword evidence="2" id="KW-0150">Chloroplast</keyword>
<keyword evidence="3" id="KW-0934">Plastid</keyword>
<keyword evidence="6" id="KW-1185">Reference proteome</keyword>
<evidence type="ECO:0008006" key="7">
    <source>
        <dbReference type="Google" id="ProtNLM"/>
    </source>
</evidence>
<evidence type="ECO:0000256" key="1">
    <source>
        <dbReference type="ARBA" id="ARBA00004229"/>
    </source>
</evidence>
<evidence type="ECO:0000313" key="5">
    <source>
        <dbReference type="EMBL" id="KAJ4967179.1"/>
    </source>
</evidence>
<reference evidence="5" key="1">
    <citation type="journal article" date="2023" name="Plant J.">
        <title>The genome of the king protea, Protea cynaroides.</title>
        <authorList>
            <person name="Chang J."/>
            <person name="Duong T.A."/>
            <person name="Schoeman C."/>
            <person name="Ma X."/>
            <person name="Roodt D."/>
            <person name="Barker N."/>
            <person name="Li Z."/>
            <person name="Van de Peer Y."/>
            <person name="Mizrachi E."/>
        </authorList>
    </citation>
    <scope>NUCLEOTIDE SEQUENCE</scope>
    <source>
        <tissue evidence="5">Young leaves</tissue>
    </source>
</reference>
<dbReference type="FunFam" id="3.10.450.40:FF:000008">
    <property type="entry name" value="Protein DCL, chloroplastic"/>
    <property type="match status" value="1"/>
</dbReference>
<dbReference type="GO" id="GO:1901259">
    <property type="term" value="P:chloroplast rRNA processing"/>
    <property type="evidence" value="ECO:0007669"/>
    <property type="project" value="UniProtKB-ARBA"/>
</dbReference>
<dbReference type="GO" id="GO:0009507">
    <property type="term" value="C:chloroplast"/>
    <property type="evidence" value="ECO:0007669"/>
    <property type="project" value="UniProtKB-SubCell"/>
</dbReference>
<dbReference type="Pfam" id="PF11523">
    <property type="entry name" value="DUF3223"/>
    <property type="match status" value="1"/>
</dbReference>
<comment type="subcellular location">
    <subcellularLocation>
        <location evidence="1">Plastid</location>
        <location evidence="1">Chloroplast</location>
    </subcellularLocation>
</comment>
<organism evidence="5 6">
    <name type="scientific">Protea cynaroides</name>
    <dbReference type="NCBI Taxonomy" id="273540"/>
    <lineage>
        <taxon>Eukaryota</taxon>
        <taxon>Viridiplantae</taxon>
        <taxon>Streptophyta</taxon>
        <taxon>Embryophyta</taxon>
        <taxon>Tracheophyta</taxon>
        <taxon>Spermatophyta</taxon>
        <taxon>Magnoliopsida</taxon>
        <taxon>Proteales</taxon>
        <taxon>Proteaceae</taxon>
        <taxon>Protea</taxon>
    </lineage>
</organism>
<evidence type="ECO:0000256" key="2">
    <source>
        <dbReference type="ARBA" id="ARBA00022528"/>
    </source>
</evidence>
<dbReference type="GO" id="GO:0009658">
    <property type="term" value="P:chloroplast organization"/>
    <property type="evidence" value="ECO:0007669"/>
    <property type="project" value="TreeGrafter"/>
</dbReference>
<gene>
    <name evidence="5" type="ORF">NE237_019028</name>
</gene>
<dbReference type="EMBL" id="JAMYWD010000007">
    <property type="protein sequence ID" value="KAJ4967179.1"/>
    <property type="molecule type" value="Genomic_DNA"/>
</dbReference>
<evidence type="ECO:0000256" key="3">
    <source>
        <dbReference type="ARBA" id="ARBA00022640"/>
    </source>
</evidence>
<proteinExistence type="predicted"/>
<dbReference type="PANTHER" id="PTHR33415:SF4">
    <property type="entry name" value="DCL PROTEIN (DUF3223)"/>
    <property type="match status" value="1"/>
</dbReference>
<sequence>MDLLQTLSIQTSQLSLTAYSCTINFLPTKQSYKEVRVVSCDFLRSTAQIWHREGARGLKLNIAMAANPLLLRGIPRLLSLRLQQQRSSFVFGFFTSVGRPSVCTVAELSQSLFQSQPKDDAWSAKDALQRSRLDNPDYRQWKDRETEILRDIEPITLLAKEILHSERYMDGERLTAEDEKAVVEKLLAYHPHSEDKIGCGLDSIMVDRHPQFRCSRCLFVVRTDGGWIDFSYQKCLRAYIHDKYPSHAERFIREHFKRGN</sequence>
<dbReference type="InterPro" id="IPR044673">
    <property type="entry name" value="DCL-like"/>
</dbReference>
<protein>
    <recommendedName>
        <fullName evidence="7">DCL protein</fullName>
    </recommendedName>
</protein>
<keyword evidence="4" id="KW-0809">Transit peptide</keyword>
<dbReference type="PANTHER" id="PTHR33415">
    <property type="entry name" value="PROTEIN EMBRYO DEFECTIVE 514"/>
    <property type="match status" value="1"/>
</dbReference>
<dbReference type="OrthoDB" id="695233at2759"/>
<name>A0A9Q0KB42_9MAGN</name>
<dbReference type="Proteomes" id="UP001141806">
    <property type="component" value="Unassembled WGS sequence"/>
</dbReference>
<accession>A0A9Q0KB42</accession>